<reference evidence="1 2" key="1">
    <citation type="submission" date="2020-06" db="EMBL/GenBank/DDBJ databases">
        <authorList>
            <person name="Li R."/>
            <person name="Bekaert M."/>
        </authorList>
    </citation>
    <scope>NUCLEOTIDE SEQUENCE [LARGE SCALE GENOMIC DNA]</scope>
    <source>
        <strain evidence="2">wild</strain>
    </source>
</reference>
<protein>
    <recommendedName>
        <fullName evidence="3">MEGF10_11</fullName>
    </recommendedName>
</protein>
<evidence type="ECO:0008006" key="3">
    <source>
        <dbReference type="Google" id="ProtNLM"/>
    </source>
</evidence>
<sequence length="197" mass="21573">MDGFKLYVTNTSTIPPAGYLCYEDPDPGLPNITQTIPCNQLGKYVIYYDDKGDQNNGPIVELCYVVINGCSKTRWGSNCVEFCAAKCIEQNCFPANGSCVWGCNPENCRNDNCDKDTAVCTVGCKEKRTGIYCNQYNIASDGLVWQDPIGIKQANRANDGIKTTCSKTKGPSITFHVDLKEKSIVTGMYIILGGMSL</sequence>
<evidence type="ECO:0000313" key="1">
    <source>
        <dbReference type="EMBL" id="CAC5418189.1"/>
    </source>
</evidence>
<dbReference type="Proteomes" id="UP000507470">
    <property type="component" value="Unassembled WGS sequence"/>
</dbReference>
<evidence type="ECO:0000313" key="2">
    <source>
        <dbReference type="Proteomes" id="UP000507470"/>
    </source>
</evidence>
<gene>
    <name evidence="1" type="ORF">MCOR_50642</name>
</gene>
<dbReference type="EMBL" id="CACVKT020008882">
    <property type="protein sequence ID" value="CAC5418189.1"/>
    <property type="molecule type" value="Genomic_DNA"/>
</dbReference>
<proteinExistence type="predicted"/>
<dbReference type="OrthoDB" id="6104656at2759"/>
<organism evidence="1 2">
    <name type="scientific">Mytilus coruscus</name>
    <name type="common">Sea mussel</name>
    <dbReference type="NCBI Taxonomy" id="42192"/>
    <lineage>
        <taxon>Eukaryota</taxon>
        <taxon>Metazoa</taxon>
        <taxon>Spiralia</taxon>
        <taxon>Lophotrochozoa</taxon>
        <taxon>Mollusca</taxon>
        <taxon>Bivalvia</taxon>
        <taxon>Autobranchia</taxon>
        <taxon>Pteriomorphia</taxon>
        <taxon>Mytilida</taxon>
        <taxon>Mytiloidea</taxon>
        <taxon>Mytilidae</taxon>
        <taxon>Mytilinae</taxon>
        <taxon>Mytilus</taxon>
    </lineage>
</organism>
<name>A0A6J8EBN3_MYTCO</name>
<accession>A0A6J8EBN3</accession>
<dbReference type="AlphaFoldDB" id="A0A6J8EBN3"/>
<keyword evidence="2" id="KW-1185">Reference proteome</keyword>